<dbReference type="EMBL" id="CAJVPY010029205">
    <property type="protein sequence ID" value="CAG8793874.1"/>
    <property type="molecule type" value="Genomic_DNA"/>
</dbReference>
<reference evidence="2" key="1">
    <citation type="submission" date="2021-06" db="EMBL/GenBank/DDBJ databases">
        <authorList>
            <person name="Kallberg Y."/>
            <person name="Tangrot J."/>
            <person name="Rosling A."/>
        </authorList>
    </citation>
    <scope>NUCLEOTIDE SEQUENCE</scope>
    <source>
        <strain evidence="2">MA453B</strain>
    </source>
</reference>
<feature type="non-terminal residue" evidence="2">
    <location>
        <position position="161"/>
    </location>
</feature>
<protein>
    <submittedName>
        <fullName evidence="2">6292_t:CDS:1</fullName>
    </submittedName>
</protein>
<name>A0A9N9JRL1_9GLOM</name>
<keyword evidence="3" id="KW-1185">Reference proteome</keyword>
<evidence type="ECO:0000313" key="3">
    <source>
        <dbReference type="Proteomes" id="UP000789405"/>
    </source>
</evidence>
<feature type="coiled-coil region" evidence="1">
    <location>
        <begin position="112"/>
        <end position="142"/>
    </location>
</feature>
<organism evidence="2 3">
    <name type="scientific">Dentiscutata erythropus</name>
    <dbReference type="NCBI Taxonomy" id="1348616"/>
    <lineage>
        <taxon>Eukaryota</taxon>
        <taxon>Fungi</taxon>
        <taxon>Fungi incertae sedis</taxon>
        <taxon>Mucoromycota</taxon>
        <taxon>Glomeromycotina</taxon>
        <taxon>Glomeromycetes</taxon>
        <taxon>Diversisporales</taxon>
        <taxon>Gigasporaceae</taxon>
        <taxon>Dentiscutata</taxon>
    </lineage>
</organism>
<feature type="non-terminal residue" evidence="2">
    <location>
        <position position="1"/>
    </location>
</feature>
<gene>
    <name evidence="2" type="ORF">DERYTH_LOCUS21957</name>
</gene>
<dbReference type="Proteomes" id="UP000789405">
    <property type="component" value="Unassembled WGS sequence"/>
</dbReference>
<evidence type="ECO:0000313" key="2">
    <source>
        <dbReference type="EMBL" id="CAG8793874.1"/>
    </source>
</evidence>
<keyword evidence="1" id="KW-0175">Coiled coil</keyword>
<comment type="caution">
    <text evidence="2">The sequence shown here is derived from an EMBL/GenBank/DDBJ whole genome shotgun (WGS) entry which is preliminary data.</text>
</comment>
<evidence type="ECO:0000256" key="1">
    <source>
        <dbReference type="SAM" id="Coils"/>
    </source>
</evidence>
<proteinExistence type="predicted"/>
<dbReference type="OrthoDB" id="2471256at2759"/>
<dbReference type="AlphaFoldDB" id="A0A9N9JRL1"/>
<sequence length="161" mass="19202">LKSYYEAWFNYKPVLILAELIKYKWRADLYDIELFKQFKGDLVDFWKSTKGISKELARSSVTAKEYNNQIRRLHIAIPILSNDESSEQKKIIFNNSDYQISDDGNIEKKTIARSYNQTNQSLEKNENLVENKEQRWESLISEWIELGEHENQFENKDDEIL</sequence>
<accession>A0A9N9JRL1</accession>